<feature type="transmembrane region" description="Helical" evidence="8">
    <location>
        <begin position="457"/>
        <end position="479"/>
    </location>
</feature>
<feature type="transmembrane region" description="Helical" evidence="8">
    <location>
        <begin position="236"/>
        <end position="255"/>
    </location>
</feature>
<feature type="transmembrane region" description="Helical" evidence="8">
    <location>
        <begin position="515"/>
        <end position="533"/>
    </location>
</feature>
<keyword evidence="6 8" id="KW-1133">Transmembrane helix</keyword>
<evidence type="ECO:0000256" key="4">
    <source>
        <dbReference type="ARBA" id="ARBA00022519"/>
    </source>
</evidence>
<evidence type="ECO:0000256" key="1">
    <source>
        <dbReference type="ARBA" id="ARBA00004429"/>
    </source>
</evidence>
<evidence type="ECO:0000259" key="10">
    <source>
        <dbReference type="PROSITE" id="PS50928"/>
    </source>
</evidence>
<evidence type="ECO:0000256" key="5">
    <source>
        <dbReference type="ARBA" id="ARBA00022692"/>
    </source>
</evidence>
<dbReference type="EMBL" id="PIPQ01000006">
    <property type="protein sequence ID" value="RUO39402.1"/>
    <property type="molecule type" value="Genomic_DNA"/>
</dbReference>
<keyword evidence="7 8" id="KW-0472">Membrane</keyword>
<dbReference type="GO" id="GO:0005886">
    <property type="term" value="C:plasma membrane"/>
    <property type="evidence" value="ECO:0007669"/>
    <property type="project" value="UniProtKB-SubCell"/>
</dbReference>
<evidence type="ECO:0000313" key="11">
    <source>
        <dbReference type="EMBL" id="RUO39402.1"/>
    </source>
</evidence>
<keyword evidence="3" id="KW-1003">Cell membrane</keyword>
<protein>
    <submittedName>
        <fullName evidence="11">Iron ABC transporter permease</fullName>
    </submittedName>
</protein>
<dbReference type="Gene3D" id="1.10.3720.10">
    <property type="entry name" value="MetI-like"/>
    <property type="match status" value="2"/>
</dbReference>
<dbReference type="GO" id="GO:0055085">
    <property type="term" value="P:transmembrane transport"/>
    <property type="evidence" value="ECO:0007669"/>
    <property type="project" value="InterPro"/>
</dbReference>
<sequence>MLRTYSLPLVATLVCLPLIVVVAAFFIGFVGAEQRETLAHLWNFVIGEYIWHTFVLMVGVGILVTMIGVSAAWLTTVCDFKGVSWLRWALLLPLAMPAYITAYTYSGMLSFEGPVQSLLRDLTGWKFGEYFFPDIRSLPGAILVLSFVLFPYVYLITRAAFIEQSRAALEAARTLGITPTQSFWRVALPMARPAIATGLTLALMETLADYGTVQYFGITTFTTGIFRTWYGMNDQIGALQLASILLSAVVVLMVVERISRRQSQYHSAGRSKHCVRPFKLTGIRAVLAFIACFIPVLLGFILPALQLLTWSFERLHVWLEPDFIALIRNSLVLAISASVITVLVALWLCYGKRRIHTPLTRASINFASLGYAIPGVVIAVGVIVPFAWLDNKIIQVSELLFGINPGLLLSGTIVALLFAYLVRFLSVSIQTIDSGLSQISTAMDESGKILGLNAQEILARIHFPLLKTSLLTATILVFVDVLKELPATLILRPFNFNTLAVRAFELAGDERLAEAGPAALMIVLAGLIPVIFLSRAMQARHDKNNQVAPTPKAEEIYEPVKT</sequence>
<feature type="transmembrane region" description="Helical" evidence="8">
    <location>
        <begin position="137"/>
        <end position="156"/>
    </location>
</feature>
<organism evidence="11 12">
    <name type="scientific">Aliidiomarina taiwanensis</name>
    <dbReference type="NCBI Taxonomy" id="946228"/>
    <lineage>
        <taxon>Bacteria</taxon>
        <taxon>Pseudomonadati</taxon>
        <taxon>Pseudomonadota</taxon>
        <taxon>Gammaproteobacteria</taxon>
        <taxon>Alteromonadales</taxon>
        <taxon>Idiomarinaceae</taxon>
        <taxon>Aliidiomarina</taxon>
    </lineage>
</organism>
<dbReference type="AlphaFoldDB" id="A0A432X0E6"/>
<feature type="transmembrane region" description="Helical" evidence="8">
    <location>
        <begin position="330"/>
        <end position="350"/>
    </location>
</feature>
<dbReference type="Pfam" id="PF00528">
    <property type="entry name" value="BPD_transp_1"/>
    <property type="match status" value="2"/>
</dbReference>
<feature type="transmembrane region" description="Helical" evidence="8">
    <location>
        <begin position="400"/>
        <end position="422"/>
    </location>
</feature>
<dbReference type="InterPro" id="IPR035906">
    <property type="entry name" value="MetI-like_sf"/>
</dbReference>
<feature type="transmembrane region" description="Helical" evidence="8">
    <location>
        <begin position="286"/>
        <end position="310"/>
    </location>
</feature>
<dbReference type="SUPFAM" id="SSF161098">
    <property type="entry name" value="MetI-like"/>
    <property type="match status" value="2"/>
</dbReference>
<dbReference type="FunFam" id="1.10.3720.10:FF:000088">
    <property type="entry name" value="Iron(III) ABC transporter, permease protein"/>
    <property type="match status" value="1"/>
</dbReference>
<feature type="region of interest" description="Disordered" evidence="9">
    <location>
        <begin position="543"/>
        <end position="562"/>
    </location>
</feature>
<feature type="transmembrane region" description="Helical" evidence="8">
    <location>
        <begin position="7"/>
        <end position="29"/>
    </location>
</feature>
<feature type="domain" description="ABC transmembrane type-1" evidence="10">
    <location>
        <begin position="327"/>
        <end position="533"/>
    </location>
</feature>
<evidence type="ECO:0000256" key="8">
    <source>
        <dbReference type="RuleBase" id="RU363032"/>
    </source>
</evidence>
<evidence type="ECO:0000256" key="7">
    <source>
        <dbReference type="ARBA" id="ARBA00023136"/>
    </source>
</evidence>
<name>A0A432X0E6_9GAMM</name>
<proteinExistence type="inferred from homology"/>
<dbReference type="PROSITE" id="PS50928">
    <property type="entry name" value="ABC_TM1"/>
    <property type="match status" value="2"/>
</dbReference>
<dbReference type="CDD" id="cd06261">
    <property type="entry name" value="TM_PBP2"/>
    <property type="match status" value="2"/>
</dbReference>
<evidence type="ECO:0000256" key="9">
    <source>
        <dbReference type="SAM" id="MobiDB-lite"/>
    </source>
</evidence>
<reference evidence="11 12" key="1">
    <citation type="journal article" date="2011" name="Front. Microbiol.">
        <title>Genomic signatures of strain selection and enhancement in Bacillus atrophaeus var. globigii, a historical biowarfare simulant.</title>
        <authorList>
            <person name="Gibbons H.S."/>
            <person name="Broomall S.M."/>
            <person name="McNew L.A."/>
            <person name="Daligault H."/>
            <person name="Chapman C."/>
            <person name="Bruce D."/>
            <person name="Karavis M."/>
            <person name="Krepps M."/>
            <person name="McGregor P.A."/>
            <person name="Hong C."/>
            <person name="Park K.H."/>
            <person name="Akmal A."/>
            <person name="Feldman A."/>
            <person name="Lin J.S."/>
            <person name="Chang W.E."/>
            <person name="Higgs B.W."/>
            <person name="Demirev P."/>
            <person name="Lindquist J."/>
            <person name="Liem A."/>
            <person name="Fochler E."/>
            <person name="Read T.D."/>
            <person name="Tapia R."/>
            <person name="Johnson S."/>
            <person name="Bishop-Lilly K.A."/>
            <person name="Detter C."/>
            <person name="Han C."/>
            <person name="Sozhamannan S."/>
            <person name="Rosenzweig C.N."/>
            <person name="Skowronski E.W."/>
        </authorList>
    </citation>
    <scope>NUCLEOTIDE SEQUENCE [LARGE SCALE GENOMIC DNA]</scope>
    <source>
        <strain evidence="11 12">AIT1</strain>
    </source>
</reference>
<comment type="subcellular location">
    <subcellularLocation>
        <location evidence="1">Cell inner membrane</location>
        <topology evidence="1">Multi-pass membrane protein</topology>
    </subcellularLocation>
    <subcellularLocation>
        <location evidence="8">Cell membrane</location>
        <topology evidence="8">Multi-pass membrane protein</topology>
    </subcellularLocation>
</comment>
<feature type="domain" description="ABC transmembrane type-1" evidence="10">
    <location>
        <begin position="50"/>
        <end position="257"/>
    </location>
</feature>
<keyword evidence="12" id="KW-1185">Reference proteome</keyword>
<evidence type="ECO:0000313" key="12">
    <source>
        <dbReference type="Proteomes" id="UP000286976"/>
    </source>
</evidence>
<dbReference type="PANTHER" id="PTHR43357">
    <property type="entry name" value="INNER MEMBRANE ABC TRANSPORTER PERMEASE PROTEIN YDCV"/>
    <property type="match status" value="1"/>
</dbReference>
<gene>
    <name evidence="11" type="ORF">CWE15_09545</name>
</gene>
<keyword evidence="4" id="KW-0997">Cell inner membrane</keyword>
<comment type="caution">
    <text evidence="11">The sequence shown here is derived from an EMBL/GenBank/DDBJ whole genome shotgun (WGS) entry which is preliminary data.</text>
</comment>
<comment type="similarity">
    <text evidence="8">Belongs to the binding-protein-dependent transport system permease family.</text>
</comment>
<feature type="transmembrane region" description="Helical" evidence="8">
    <location>
        <begin position="362"/>
        <end position="388"/>
    </location>
</feature>
<dbReference type="InterPro" id="IPR000515">
    <property type="entry name" value="MetI-like"/>
</dbReference>
<keyword evidence="5 8" id="KW-0812">Transmembrane</keyword>
<keyword evidence="2 8" id="KW-0813">Transport</keyword>
<evidence type="ECO:0000256" key="2">
    <source>
        <dbReference type="ARBA" id="ARBA00022448"/>
    </source>
</evidence>
<feature type="transmembrane region" description="Helical" evidence="8">
    <location>
        <begin position="49"/>
        <end position="73"/>
    </location>
</feature>
<feature type="transmembrane region" description="Helical" evidence="8">
    <location>
        <begin position="85"/>
        <end position="105"/>
    </location>
</feature>
<evidence type="ECO:0000256" key="3">
    <source>
        <dbReference type="ARBA" id="ARBA00022475"/>
    </source>
</evidence>
<feature type="compositionally biased region" description="Basic and acidic residues" evidence="9">
    <location>
        <begin position="552"/>
        <end position="562"/>
    </location>
</feature>
<dbReference type="PANTHER" id="PTHR43357:SF3">
    <property type="entry name" value="FE(3+)-TRANSPORT SYSTEM PERMEASE PROTEIN FBPB 2"/>
    <property type="match status" value="1"/>
</dbReference>
<evidence type="ECO:0000256" key="6">
    <source>
        <dbReference type="ARBA" id="ARBA00022989"/>
    </source>
</evidence>
<accession>A0A432X0E6</accession>
<dbReference type="Proteomes" id="UP000286976">
    <property type="component" value="Unassembled WGS sequence"/>
</dbReference>
<dbReference type="OrthoDB" id="9790211at2"/>